<proteinExistence type="inferred from homology"/>
<evidence type="ECO:0000256" key="10">
    <source>
        <dbReference type="SAM" id="MobiDB-lite"/>
    </source>
</evidence>
<organism evidence="12 13">
    <name type="scientific">Branchiostoma belcheri</name>
    <name type="common">Amphioxus</name>
    <dbReference type="NCBI Taxonomy" id="7741"/>
    <lineage>
        <taxon>Eukaryota</taxon>
        <taxon>Metazoa</taxon>
        <taxon>Chordata</taxon>
        <taxon>Cephalochordata</taxon>
        <taxon>Leptocardii</taxon>
        <taxon>Amphioxiformes</taxon>
        <taxon>Branchiostomatidae</taxon>
        <taxon>Branchiostoma</taxon>
    </lineage>
</organism>
<feature type="compositionally biased region" description="Basic and acidic residues" evidence="10">
    <location>
        <begin position="553"/>
        <end position="576"/>
    </location>
</feature>
<comment type="similarity">
    <text evidence="3">Belongs to the PIGS family.</text>
</comment>
<feature type="compositionally biased region" description="Basic residues" evidence="10">
    <location>
        <begin position="589"/>
        <end position="601"/>
    </location>
</feature>
<evidence type="ECO:0000313" key="12">
    <source>
        <dbReference type="Proteomes" id="UP000515135"/>
    </source>
</evidence>
<comment type="subcellular location">
    <subcellularLocation>
        <location evidence="1">Endoplasmic reticulum membrane</location>
        <topology evidence="1">Multi-pass membrane protein</topology>
    </subcellularLocation>
</comment>
<evidence type="ECO:0000256" key="3">
    <source>
        <dbReference type="ARBA" id="ARBA00005316"/>
    </source>
</evidence>
<keyword evidence="12" id="KW-1185">Reference proteome</keyword>
<keyword evidence="4" id="KW-0337">GPI-anchor biosynthesis</keyword>
<dbReference type="PANTHER" id="PTHR21072:SF13">
    <property type="entry name" value="GPI TRANSAMIDASE COMPONENT PIG-S"/>
    <property type="match status" value="1"/>
</dbReference>
<evidence type="ECO:0000256" key="2">
    <source>
        <dbReference type="ARBA" id="ARBA00004687"/>
    </source>
</evidence>
<dbReference type="AlphaFoldDB" id="A0A6P5AGX9"/>
<comment type="pathway">
    <text evidence="2">Glycolipid biosynthesis; glycosylphosphatidylinositol-anchor biosynthesis.</text>
</comment>
<evidence type="ECO:0000313" key="13">
    <source>
        <dbReference type="RefSeq" id="XP_019641081.1"/>
    </source>
</evidence>
<sequence length="601" mass="67208">MAASGPKRESRKTLQEEEETATQVYATLGVALVVVVIGVPLWWKTTEVYRATLPYADIGQLKDAQVTYKVGVEFVLPLQTQPQDLLDWREQVDQHLGTGTAYSPISPHYDIKVRTTNKEERTVINQQGSMEALDLQLTELHPPGVGSCTVYLLGKDSSLEALAYIGRHRTAFIKSSGDVSRDVRISAHLVRSYFVNDERLKTTFTSATGAQHDKENIAKEQMQAFKTNTGYEVTFSLLNPDPSVLDVRWDMEAATASYLNPFLDRLANIAEFQVFSQVLYYTDLSVRPTRDERTASYYLTPDQLPHTINPVEAKLGSHVSTYPSVHFLVYIPERGHSPLYIHNEEGLESETNAFFSPRWGGMKIVNVDSPPKNASLPLAVTLDLLPVMETFLSHLRLLLGVAQLPADPSIVVEPADNAAITDWEYDHLLRVRTVENVATATATLASLSQLLGEIGNIVINDDIARQVYLAVDAIREAQHHLGAGELTAAFQASKAAILSSEKAFFDPSLLELLYFPEDQKFAIYIPLFLPMSVPVLMSVFQAYRWYKKQQNQTKEEGKPTKKEGKEGMKESKKDETGQEDDNSSAEKKKSPKGKKQSRKER</sequence>
<accession>A0A6P5AGX9</accession>
<keyword evidence="6" id="KW-0256">Endoplasmic reticulum</keyword>
<evidence type="ECO:0000256" key="6">
    <source>
        <dbReference type="ARBA" id="ARBA00022824"/>
    </source>
</evidence>
<dbReference type="KEGG" id="bbel:109482704"/>
<dbReference type="UniPathway" id="UPA00196"/>
<feature type="transmembrane region" description="Helical" evidence="11">
    <location>
        <begin position="21"/>
        <end position="43"/>
    </location>
</feature>
<keyword evidence="5 11" id="KW-0812">Transmembrane</keyword>
<keyword evidence="7 11" id="KW-1133">Transmembrane helix</keyword>
<dbReference type="Pfam" id="PF10510">
    <property type="entry name" value="PIG-S"/>
    <property type="match status" value="1"/>
</dbReference>
<dbReference type="GO" id="GO:0016255">
    <property type="term" value="P:attachment of GPI anchor to protein"/>
    <property type="evidence" value="ECO:0007669"/>
    <property type="project" value="InterPro"/>
</dbReference>
<dbReference type="PANTHER" id="PTHR21072">
    <property type="entry name" value="GPI TRANSAMIDASE COMPONENT PIG-S"/>
    <property type="match status" value="1"/>
</dbReference>
<dbReference type="GeneID" id="109482704"/>
<evidence type="ECO:0000256" key="7">
    <source>
        <dbReference type="ARBA" id="ARBA00022989"/>
    </source>
</evidence>
<dbReference type="InterPro" id="IPR019540">
    <property type="entry name" value="PtdIno-glycan_biosynth_class_S"/>
</dbReference>
<keyword evidence="9" id="KW-0325">Glycoprotein</keyword>
<evidence type="ECO:0000256" key="1">
    <source>
        <dbReference type="ARBA" id="ARBA00004477"/>
    </source>
</evidence>
<dbReference type="GO" id="GO:0042765">
    <property type="term" value="C:GPI-anchor transamidase complex"/>
    <property type="evidence" value="ECO:0007669"/>
    <property type="project" value="InterPro"/>
</dbReference>
<protein>
    <submittedName>
        <fullName evidence="13">GPI transamidase component PIG-S-like</fullName>
    </submittedName>
</protein>
<dbReference type="OrthoDB" id="28748at2759"/>
<dbReference type="RefSeq" id="XP_019641081.1">
    <property type="nucleotide sequence ID" value="XM_019785522.1"/>
</dbReference>
<reference evidence="13" key="1">
    <citation type="submission" date="2025-08" db="UniProtKB">
        <authorList>
            <consortium name="RefSeq"/>
        </authorList>
    </citation>
    <scope>IDENTIFICATION</scope>
    <source>
        <tissue evidence="13">Gonad</tissue>
    </source>
</reference>
<feature type="transmembrane region" description="Helical" evidence="11">
    <location>
        <begin position="521"/>
        <end position="540"/>
    </location>
</feature>
<keyword evidence="8 11" id="KW-0472">Membrane</keyword>
<dbReference type="Proteomes" id="UP000515135">
    <property type="component" value="Unplaced"/>
</dbReference>
<evidence type="ECO:0000256" key="11">
    <source>
        <dbReference type="SAM" id="Phobius"/>
    </source>
</evidence>
<evidence type="ECO:0000256" key="5">
    <source>
        <dbReference type="ARBA" id="ARBA00022692"/>
    </source>
</evidence>
<dbReference type="GO" id="GO:0006506">
    <property type="term" value="P:GPI anchor biosynthetic process"/>
    <property type="evidence" value="ECO:0007669"/>
    <property type="project" value="UniProtKB-UniPathway"/>
</dbReference>
<name>A0A6P5AGX9_BRABE</name>
<feature type="region of interest" description="Disordered" evidence="10">
    <location>
        <begin position="550"/>
        <end position="601"/>
    </location>
</feature>
<evidence type="ECO:0000256" key="9">
    <source>
        <dbReference type="ARBA" id="ARBA00023180"/>
    </source>
</evidence>
<evidence type="ECO:0000256" key="4">
    <source>
        <dbReference type="ARBA" id="ARBA00022502"/>
    </source>
</evidence>
<gene>
    <name evidence="13" type="primary">LOC109482704</name>
</gene>
<evidence type="ECO:0000256" key="8">
    <source>
        <dbReference type="ARBA" id="ARBA00023136"/>
    </source>
</evidence>